<keyword evidence="3" id="KW-0378">Hydrolase</keyword>
<evidence type="ECO:0000256" key="2">
    <source>
        <dbReference type="ARBA" id="ARBA00022723"/>
    </source>
</evidence>
<evidence type="ECO:0000256" key="3">
    <source>
        <dbReference type="ARBA" id="ARBA00022801"/>
    </source>
</evidence>
<dbReference type="PROSITE" id="PS51462">
    <property type="entry name" value="NUDIX"/>
    <property type="match status" value="1"/>
</dbReference>
<feature type="domain" description="Nudix hydrolase" evidence="5">
    <location>
        <begin position="120"/>
        <end position="268"/>
    </location>
</feature>
<dbReference type="PANTHER" id="PTHR31835">
    <property type="entry name" value="URIDINE DIPHOSPHATE GLUCOSE PYROPHOSPHATASE"/>
    <property type="match status" value="1"/>
</dbReference>
<evidence type="ECO:0000256" key="1">
    <source>
        <dbReference type="ARBA" id="ARBA00001946"/>
    </source>
</evidence>
<sequence length="334" mass="38045">MEITDYIQILCIPGKGLDTSSIKVEWRGEYSRQTLPSISDNIENEWNKKLSTGISIWNGSKFRLHKLEMQEASLFMSPEVKLLLGLTSYKDFIGTNCSSGSKIFVQQGVLDFNNSQAYMSDPLGVGGLVVTNDNNIIFIRRSGQCAEFPFLIDRPGGHPEPDDVIAKTGQSFQTMDPSLILAEIFDSILKEITEEVNIPLMNLSSPVLLGVSYNPITLKTPSLEFYLKCNLNTNEIQELYKKRTEGDLEESTELIQFSFYLKYLIPNKVGFILHILLYKVDCFSKILLEQTLNKMRRNITLKLGIHCFLLYLNRKSIMYCIEYISIKNSQNICI</sequence>
<dbReference type="OrthoDB" id="242473at2759"/>
<dbReference type="InterPro" id="IPR000086">
    <property type="entry name" value="NUDIX_hydrolase_dom"/>
</dbReference>
<keyword evidence="4" id="KW-0460">Magnesium</keyword>
<keyword evidence="2" id="KW-0479">Metal-binding</keyword>
<dbReference type="SUPFAM" id="SSF55811">
    <property type="entry name" value="Nudix"/>
    <property type="match status" value="1"/>
</dbReference>
<dbReference type="InterPro" id="IPR055295">
    <property type="entry name" value="NUDT22/NUDT9-like"/>
</dbReference>
<dbReference type="GO" id="GO:0052751">
    <property type="term" value="F:GDP-mannose hydrolase activity"/>
    <property type="evidence" value="ECO:0007669"/>
    <property type="project" value="TreeGrafter"/>
</dbReference>
<dbReference type="InterPro" id="IPR015797">
    <property type="entry name" value="NUDIX_hydrolase-like_dom_sf"/>
</dbReference>
<comment type="cofactor">
    <cofactor evidence="1">
        <name>Mg(2+)</name>
        <dbReference type="ChEBI" id="CHEBI:18420"/>
    </cofactor>
</comment>
<dbReference type="EMBL" id="BMAO01015555">
    <property type="protein sequence ID" value="GFR02533.1"/>
    <property type="molecule type" value="Genomic_DNA"/>
</dbReference>
<dbReference type="AlphaFoldDB" id="A0A8X6GET3"/>
<dbReference type="PANTHER" id="PTHR31835:SF1">
    <property type="entry name" value="URIDINE DIPHOSPHATE GLUCOSE PYROPHOSPHATASE NUDT22"/>
    <property type="match status" value="1"/>
</dbReference>
<gene>
    <name evidence="6" type="primary">Nudt22</name>
    <name evidence="6" type="ORF">TNCT_714741</name>
</gene>
<evidence type="ECO:0000259" key="5">
    <source>
        <dbReference type="PROSITE" id="PS51462"/>
    </source>
</evidence>
<dbReference type="Proteomes" id="UP000887116">
    <property type="component" value="Unassembled WGS sequence"/>
</dbReference>
<keyword evidence="7" id="KW-1185">Reference proteome</keyword>
<name>A0A8X6GET3_TRICU</name>
<comment type="caution">
    <text evidence="6">The sequence shown here is derived from an EMBL/GenBank/DDBJ whole genome shotgun (WGS) entry which is preliminary data.</text>
</comment>
<reference evidence="6" key="1">
    <citation type="submission" date="2020-07" db="EMBL/GenBank/DDBJ databases">
        <title>Multicomponent nature underlies the extraordinary mechanical properties of spider dragline silk.</title>
        <authorList>
            <person name="Kono N."/>
            <person name="Nakamura H."/>
            <person name="Mori M."/>
            <person name="Yoshida Y."/>
            <person name="Ohtoshi R."/>
            <person name="Malay A.D."/>
            <person name="Moran D.A.P."/>
            <person name="Tomita M."/>
            <person name="Numata K."/>
            <person name="Arakawa K."/>
        </authorList>
    </citation>
    <scope>NUCLEOTIDE SEQUENCE</scope>
</reference>
<protein>
    <submittedName>
        <fullName evidence="6">Uridine diphosphate glucose pyrophosphatase NUDT22</fullName>
    </submittedName>
</protein>
<proteinExistence type="predicted"/>
<organism evidence="6 7">
    <name type="scientific">Trichonephila clavata</name>
    <name type="common">Joro spider</name>
    <name type="synonym">Nephila clavata</name>
    <dbReference type="NCBI Taxonomy" id="2740835"/>
    <lineage>
        <taxon>Eukaryota</taxon>
        <taxon>Metazoa</taxon>
        <taxon>Ecdysozoa</taxon>
        <taxon>Arthropoda</taxon>
        <taxon>Chelicerata</taxon>
        <taxon>Arachnida</taxon>
        <taxon>Araneae</taxon>
        <taxon>Araneomorphae</taxon>
        <taxon>Entelegynae</taxon>
        <taxon>Araneoidea</taxon>
        <taxon>Nephilidae</taxon>
        <taxon>Trichonephila</taxon>
    </lineage>
</organism>
<evidence type="ECO:0000313" key="7">
    <source>
        <dbReference type="Proteomes" id="UP000887116"/>
    </source>
</evidence>
<evidence type="ECO:0000313" key="6">
    <source>
        <dbReference type="EMBL" id="GFR02533.1"/>
    </source>
</evidence>
<accession>A0A8X6GET3</accession>
<evidence type="ECO:0000256" key="4">
    <source>
        <dbReference type="ARBA" id="ARBA00022842"/>
    </source>
</evidence>
<dbReference type="GO" id="GO:0046872">
    <property type="term" value="F:metal ion binding"/>
    <property type="evidence" value="ECO:0007669"/>
    <property type="project" value="UniProtKB-KW"/>
</dbReference>
<dbReference type="Gene3D" id="3.90.79.10">
    <property type="entry name" value="Nucleoside Triphosphate Pyrophosphohydrolase"/>
    <property type="match status" value="1"/>
</dbReference>